<dbReference type="EMBL" id="FNBG01000022">
    <property type="protein sequence ID" value="SDF97524.1"/>
    <property type="molecule type" value="Genomic_DNA"/>
</dbReference>
<reference evidence="2 3" key="1">
    <citation type="submission" date="2016-10" db="EMBL/GenBank/DDBJ databases">
        <authorList>
            <person name="de Groot N.N."/>
        </authorList>
    </citation>
    <scope>NUCLEOTIDE SEQUENCE [LARGE SCALE GENOMIC DNA]</scope>
    <source>
        <strain evidence="2 3">DSM 28129</strain>
    </source>
</reference>
<dbReference type="Proteomes" id="UP000198972">
    <property type="component" value="Unassembled WGS sequence"/>
</dbReference>
<keyword evidence="1" id="KW-0472">Membrane</keyword>
<name>A0A1G7QG86_9BACL</name>
<feature type="transmembrane region" description="Helical" evidence="1">
    <location>
        <begin position="6"/>
        <end position="23"/>
    </location>
</feature>
<evidence type="ECO:0000313" key="3">
    <source>
        <dbReference type="Proteomes" id="UP000198972"/>
    </source>
</evidence>
<proteinExistence type="predicted"/>
<dbReference type="AlphaFoldDB" id="A0A1G7QG86"/>
<dbReference type="PANTHER" id="PTHR34351:SF2">
    <property type="entry name" value="DUF58 DOMAIN-CONTAINING PROTEIN"/>
    <property type="match status" value="1"/>
</dbReference>
<keyword evidence="1" id="KW-1133">Transmembrane helix</keyword>
<dbReference type="PANTHER" id="PTHR34351">
    <property type="entry name" value="SLR1927 PROTEIN-RELATED"/>
    <property type="match status" value="1"/>
</dbReference>
<protein>
    <submittedName>
        <fullName evidence="2">Uncharacterized conserved protein, DUF58 family, contains vWF domain</fullName>
    </submittedName>
</protein>
<dbReference type="RefSeq" id="WP_091233319.1">
    <property type="nucleotide sequence ID" value="NZ_FNBG01000022.1"/>
</dbReference>
<accession>A0A1G7QG86</accession>
<dbReference type="OrthoDB" id="140416at2"/>
<gene>
    <name evidence="2" type="ORF">SAMN04488542_12226</name>
</gene>
<keyword evidence="3" id="KW-1185">Reference proteome</keyword>
<keyword evidence="1" id="KW-0812">Transmembrane</keyword>
<organism evidence="2 3">
    <name type="scientific">Fontibacillus panacisegetis</name>
    <dbReference type="NCBI Taxonomy" id="670482"/>
    <lineage>
        <taxon>Bacteria</taxon>
        <taxon>Bacillati</taxon>
        <taxon>Bacillota</taxon>
        <taxon>Bacilli</taxon>
        <taxon>Bacillales</taxon>
        <taxon>Paenibacillaceae</taxon>
        <taxon>Fontibacillus</taxon>
    </lineage>
</organism>
<evidence type="ECO:0000313" key="2">
    <source>
        <dbReference type="EMBL" id="SDF97524.1"/>
    </source>
</evidence>
<sequence>MRIGQWAYVWGTVALILLALLYSWRGGQSLLFLVILLGLIIIQGTVAQLCGPTSAKVERVCNPLIPEAGTEMAVTLTITLNGSIPPLWILVEDHLALSSGSEGAGKLLFMGWKRKYTGTYYIHDAKRGVYRGSSVYLTWGDLFGWFMRTLRLQSDDVMIVHPRPLLLSSSAQTAFHGNSDVENYVRDSIMPESTSTLFGRLRDYEAGDPLRQIHWKGSAKKGTLLTRLSNETTGLSRYLLLDTCPDSYAERGFEAAVSAAAAWLLREKSQGEEMLLYHNGLQSAITLSGSRGLHRGLDLLADIRLETDISKQALISTSKLLFHAINFTSLHAITLITGTLSSQLVDTALHLNEIGRKLEIWSVCDGLGRPEIAKEVARLRKYGIPVVVFKHDSEKIQISRKGDDVKHVIA</sequence>
<evidence type="ECO:0000256" key="1">
    <source>
        <dbReference type="SAM" id="Phobius"/>
    </source>
</evidence>
<dbReference type="STRING" id="670482.SAMN04488542_12226"/>
<feature type="transmembrane region" description="Helical" evidence="1">
    <location>
        <begin position="30"/>
        <end position="49"/>
    </location>
</feature>